<dbReference type="Gene3D" id="1.25.40.10">
    <property type="entry name" value="Tetratricopeptide repeat domain"/>
    <property type="match status" value="1"/>
</dbReference>
<comment type="caution">
    <text evidence="1">The sequence shown here is derived from an EMBL/GenBank/DDBJ whole genome shotgun (WGS) entry which is preliminary data.</text>
</comment>
<accession>A0AAD8MZG2</accession>
<dbReference type="EMBL" id="JAUIZM010000004">
    <property type="protein sequence ID" value="KAK1390496.1"/>
    <property type="molecule type" value="Genomic_DNA"/>
</dbReference>
<evidence type="ECO:0000313" key="1">
    <source>
        <dbReference type="EMBL" id="KAK1390496.1"/>
    </source>
</evidence>
<dbReference type="Proteomes" id="UP001237642">
    <property type="component" value="Unassembled WGS sequence"/>
</dbReference>
<organism evidence="1 2">
    <name type="scientific">Heracleum sosnowskyi</name>
    <dbReference type="NCBI Taxonomy" id="360622"/>
    <lineage>
        <taxon>Eukaryota</taxon>
        <taxon>Viridiplantae</taxon>
        <taxon>Streptophyta</taxon>
        <taxon>Embryophyta</taxon>
        <taxon>Tracheophyta</taxon>
        <taxon>Spermatophyta</taxon>
        <taxon>Magnoliopsida</taxon>
        <taxon>eudicotyledons</taxon>
        <taxon>Gunneridae</taxon>
        <taxon>Pentapetalae</taxon>
        <taxon>asterids</taxon>
        <taxon>campanulids</taxon>
        <taxon>Apiales</taxon>
        <taxon>Apiaceae</taxon>
        <taxon>Apioideae</taxon>
        <taxon>apioid superclade</taxon>
        <taxon>Tordylieae</taxon>
        <taxon>Tordyliinae</taxon>
        <taxon>Heracleum</taxon>
    </lineage>
</organism>
<gene>
    <name evidence="1" type="ORF">POM88_018674</name>
</gene>
<name>A0AAD8MZG2_9APIA</name>
<dbReference type="AlphaFoldDB" id="A0AAD8MZG2"/>
<dbReference type="PANTHER" id="PTHR47604:SF1">
    <property type="entry name" value="ADENYLYL CYCLASE"/>
    <property type="match status" value="1"/>
</dbReference>
<dbReference type="InterPro" id="IPR011990">
    <property type="entry name" value="TPR-like_helical_dom_sf"/>
</dbReference>
<reference evidence="1" key="2">
    <citation type="submission" date="2023-05" db="EMBL/GenBank/DDBJ databases">
        <authorList>
            <person name="Schelkunov M.I."/>
        </authorList>
    </citation>
    <scope>NUCLEOTIDE SEQUENCE</scope>
    <source>
        <strain evidence="1">Hsosn_3</strain>
        <tissue evidence="1">Leaf</tissue>
    </source>
</reference>
<protein>
    <submittedName>
        <fullName evidence="1">RING finger and CHY zinc finger domain-containing protein 1</fullName>
    </submittedName>
</protein>
<evidence type="ECO:0000313" key="2">
    <source>
        <dbReference type="Proteomes" id="UP001237642"/>
    </source>
</evidence>
<proteinExistence type="predicted"/>
<dbReference type="PANTHER" id="PTHR47604">
    <property type="entry name" value="ADENYLYL CYCLASE"/>
    <property type="match status" value="1"/>
</dbReference>
<sequence>MLKTAASNVGRLARVFKHSQPALLFSDRFHLSAADSSPLSGSSDPPCLVHRRHLSSGAKIDFTVSNVMPRALFSSEAAVEPKVETTETVKELYDKILKSVNVQRTAPPNAWLWSLIESCANVEDIKLLFDVLQNLRRFRLSNLRIHDNFNENLCREVAKACVRVGAIDFGKKALWKHNVYGLTPSVGSAHHLLMYAKQNNDANLMVEVVELLKKNDVQLRGGTADLVFSICYNTDEWDLISKYSKRFIREGVKLWETSFNAWMEFSAQRGDTKSVWYIEMLRMDSGRRRNLSTSFSCTKAFLLERNPEKAAETIYALREMLPEAKNPGILVELQKLVSHWTVKVIKCQKEEDRKDLAAALQADIPAMITKLVELGLEVNVNTEDLLTKDLLC</sequence>
<reference evidence="1" key="1">
    <citation type="submission" date="2023-02" db="EMBL/GenBank/DDBJ databases">
        <title>Genome of toxic invasive species Heracleum sosnowskyi carries increased number of genes despite the absence of recent whole-genome duplications.</title>
        <authorList>
            <person name="Schelkunov M."/>
            <person name="Shtratnikova V."/>
            <person name="Makarenko M."/>
            <person name="Klepikova A."/>
            <person name="Omelchenko D."/>
            <person name="Novikova G."/>
            <person name="Obukhova E."/>
            <person name="Bogdanov V."/>
            <person name="Penin A."/>
            <person name="Logacheva M."/>
        </authorList>
    </citation>
    <scope>NUCLEOTIDE SEQUENCE</scope>
    <source>
        <strain evidence="1">Hsosn_3</strain>
        <tissue evidence="1">Leaf</tissue>
    </source>
</reference>
<keyword evidence="2" id="KW-1185">Reference proteome</keyword>